<evidence type="ECO:0000256" key="2">
    <source>
        <dbReference type="ARBA" id="ARBA00006275"/>
    </source>
</evidence>
<evidence type="ECO:0000256" key="4">
    <source>
        <dbReference type="ARBA" id="ARBA00023136"/>
    </source>
</evidence>
<accession>A0ABS5K125</accession>
<evidence type="ECO:0000313" key="8">
    <source>
        <dbReference type="EMBL" id="MBS2100396.1"/>
    </source>
</evidence>
<organism evidence="8 9">
    <name type="scientific">Carboxylicivirga linearis</name>
    <dbReference type="NCBI Taxonomy" id="1628157"/>
    <lineage>
        <taxon>Bacteria</taxon>
        <taxon>Pseudomonadati</taxon>
        <taxon>Bacteroidota</taxon>
        <taxon>Bacteroidia</taxon>
        <taxon>Marinilabiliales</taxon>
        <taxon>Marinilabiliaceae</taxon>
        <taxon>Carboxylicivirga</taxon>
    </lineage>
</organism>
<dbReference type="Pfam" id="PF14322">
    <property type="entry name" value="SusD-like_3"/>
    <property type="match status" value="1"/>
</dbReference>
<dbReference type="InterPro" id="IPR012944">
    <property type="entry name" value="SusD_RagB_dom"/>
</dbReference>
<keyword evidence="9" id="KW-1185">Reference proteome</keyword>
<proteinExistence type="inferred from homology"/>
<evidence type="ECO:0000259" key="6">
    <source>
        <dbReference type="Pfam" id="PF07980"/>
    </source>
</evidence>
<feature type="domain" description="RagB/SusD" evidence="6">
    <location>
        <begin position="320"/>
        <end position="456"/>
    </location>
</feature>
<evidence type="ECO:0000259" key="7">
    <source>
        <dbReference type="Pfam" id="PF14322"/>
    </source>
</evidence>
<dbReference type="Gene3D" id="1.25.40.390">
    <property type="match status" value="1"/>
</dbReference>
<name>A0ABS5K125_9BACT</name>
<protein>
    <submittedName>
        <fullName evidence="8">RagB/SusD family nutrient uptake outer membrane protein</fullName>
    </submittedName>
</protein>
<comment type="similarity">
    <text evidence="2">Belongs to the SusD family.</text>
</comment>
<dbReference type="RefSeq" id="WP_212218151.1">
    <property type="nucleotide sequence ID" value="NZ_JAGUCO010000022.1"/>
</dbReference>
<keyword evidence="5" id="KW-0998">Cell outer membrane</keyword>
<dbReference type="InterPro" id="IPR011990">
    <property type="entry name" value="TPR-like_helical_dom_sf"/>
</dbReference>
<evidence type="ECO:0000256" key="3">
    <source>
        <dbReference type="ARBA" id="ARBA00022729"/>
    </source>
</evidence>
<evidence type="ECO:0000256" key="1">
    <source>
        <dbReference type="ARBA" id="ARBA00004442"/>
    </source>
</evidence>
<dbReference type="SUPFAM" id="SSF48452">
    <property type="entry name" value="TPR-like"/>
    <property type="match status" value="1"/>
</dbReference>
<evidence type="ECO:0000313" key="9">
    <source>
        <dbReference type="Proteomes" id="UP000708576"/>
    </source>
</evidence>
<evidence type="ECO:0000256" key="5">
    <source>
        <dbReference type="ARBA" id="ARBA00023237"/>
    </source>
</evidence>
<feature type="domain" description="SusD-like N-terminal" evidence="7">
    <location>
        <begin position="65"/>
        <end position="216"/>
    </location>
</feature>
<gene>
    <name evidence="8" type="ORF">KEM10_19075</name>
</gene>
<dbReference type="Proteomes" id="UP000708576">
    <property type="component" value="Unassembled WGS sequence"/>
</dbReference>
<comment type="subcellular location">
    <subcellularLocation>
        <location evidence="1">Cell outer membrane</location>
    </subcellularLocation>
</comment>
<dbReference type="PROSITE" id="PS51257">
    <property type="entry name" value="PROKAR_LIPOPROTEIN"/>
    <property type="match status" value="1"/>
</dbReference>
<keyword evidence="3" id="KW-0732">Signal</keyword>
<dbReference type="InterPro" id="IPR033985">
    <property type="entry name" value="SusD-like_N"/>
</dbReference>
<dbReference type="EMBL" id="JAGUCO010000022">
    <property type="protein sequence ID" value="MBS2100396.1"/>
    <property type="molecule type" value="Genomic_DNA"/>
</dbReference>
<dbReference type="Pfam" id="PF07980">
    <property type="entry name" value="SusD_RagB"/>
    <property type="match status" value="1"/>
</dbReference>
<keyword evidence="4" id="KW-0472">Membrane</keyword>
<sequence length="458" mass="51804">MRLNLINIQTVFISMFTLFTSCELDLSPVDEITDDKAFVTIEDLEKGRVGVMAYYGGFAIVGVTDYASDDLRYSSSNRGQGVNVHDWTYNASTDDMGSVWDGNAHLVDAANRILEISAQFDPEDATVKKTIAECLFTRAFGHFEVLRAYAPNYSANAIGIPYMKQSVISEPARLTQGEVYQNILSDIDAAIPDLDQFVDGNYWVTQSAAYALKARVAQYMGDWDMAIEAADLAISTGGFRLAEIDEVQQIWNDEVADDVEVIFRKEILSSRLGDYYTASSNQDIYFHPSHSLMDFYEDDDIRKSEYFGKNDNGQDVVKKHDGRASGSMNVVDIKYFRVSEMVLIKAEAYINKDLLDEAQAEIELLRSKRITDPDPIDMSIKSLAMSVLQAERRRELAYEGHRFIDLRRWNLGIERVDEDVPSGRQKVLESGDYRFVFPIPQDEIFANGNMKQNEGYSN</sequence>
<reference evidence="8 9" key="1">
    <citation type="journal article" date="2015" name="Int. J. Syst. Evol. Microbiol.">
        <title>Carboxylicivirga linearis sp. nov., isolated from a sea cucumber culture pond.</title>
        <authorList>
            <person name="Wang F.Q."/>
            <person name="Zhou Y.X."/>
            <person name="Lin X.Z."/>
            <person name="Chen G.J."/>
            <person name="Du Z.J."/>
        </authorList>
    </citation>
    <scope>NUCLEOTIDE SEQUENCE [LARGE SCALE GENOMIC DNA]</scope>
    <source>
        <strain evidence="8 9">FB218</strain>
    </source>
</reference>
<comment type="caution">
    <text evidence="8">The sequence shown here is derived from an EMBL/GenBank/DDBJ whole genome shotgun (WGS) entry which is preliminary data.</text>
</comment>